<dbReference type="SMART" id="SM00066">
    <property type="entry name" value="GAL4"/>
    <property type="match status" value="1"/>
</dbReference>
<organism evidence="6 7">
    <name type="scientific">Neoarthrinium moseri</name>
    <dbReference type="NCBI Taxonomy" id="1658444"/>
    <lineage>
        <taxon>Eukaryota</taxon>
        <taxon>Fungi</taxon>
        <taxon>Dikarya</taxon>
        <taxon>Ascomycota</taxon>
        <taxon>Pezizomycotina</taxon>
        <taxon>Sordariomycetes</taxon>
        <taxon>Xylariomycetidae</taxon>
        <taxon>Amphisphaeriales</taxon>
        <taxon>Apiosporaceae</taxon>
        <taxon>Neoarthrinium</taxon>
    </lineage>
</organism>
<reference evidence="6" key="1">
    <citation type="submission" date="2021-03" db="EMBL/GenBank/DDBJ databases">
        <title>Revisited historic fungal species revealed as producer of novel bioactive compounds through whole genome sequencing and comparative genomics.</title>
        <authorList>
            <person name="Vignolle G.A."/>
            <person name="Hochenegger N."/>
            <person name="Mach R.L."/>
            <person name="Mach-Aigner A.R."/>
            <person name="Javad Rahimi M."/>
            <person name="Salim K.A."/>
            <person name="Chan C.M."/>
            <person name="Lim L.B.L."/>
            <person name="Cai F."/>
            <person name="Druzhinina I.S."/>
            <person name="U'Ren J.M."/>
            <person name="Derntl C."/>
        </authorList>
    </citation>
    <scope>NUCLEOTIDE SEQUENCE</scope>
    <source>
        <strain evidence="6">TUCIM 5799</strain>
    </source>
</reference>
<dbReference type="PANTHER" id="PTHR31001:SF50">
    <property type="entry name" value="ZN(II)2CYS6 TRANSCRIPTION FACTOR (EUROFUNG)"/>
    <property type="match status" value="1"/>
</dbReference>
<dbReference type="CDD" id="cd00067">
    <property type="entry name" value="GAL4"/>
    <property type="match status" value="1"/>
</dbReference>
<evidence type="ECO:0000256" key="4">
    <source>
        <dbReference type="SAM" id="MobiDB-lite"/>
    </source>
</evidence>
<dbReference type="InterPro" id="IPR036864">
    <property type="entry name" value="Zn2-C6_fun-type_DNA-bd_sf"/>
</dbReference>
<dbReference type="PROSITE" id="PS00463">
    <property type="entry name" value="ZN2_CY6_FUNGAL_1"/>
    <property type="match status" value="1"/>
</dbReference>
<dbReference type="AlphaFoldDB" id="A0A9P9WQG0"/>
<dbReference type="PROSITE" id="PS50048">
    <property type="entry name" value="ZN2_CY6_FUNGAL_2"/>
    <property type="match status" value="1"/>
</dbReference>
<evidence type="ECO:0000256" key="3">
    <source>
        <dbReference type="ARBA" id="ARBA00023242"/>
    </source>
</evidence>
<dbReference type="GO" id="GO:0006351">
    <property type="term" value="P:DNA-templated transcription"/>
    <property type="evidence" value="ECO:0007669"/>
    <property type="project" value="InterPro"/>
</dbReference>
<dbReference type="GO" id="GO:0000981">
    <property type="term" value="F:DNA-binding transcription factor activity, RNA polymerase II-specific"/>
    <property type="evidence" value="ECO:0007669"/>
    <property type="project" value="InterPro"/>
</dbReference>
<evidence type="ECO:0000256" key="1">
    <source>
        <dbReference type="ARBA" id="ARBA00004123"/>
    </source>
</evidence>
<dbReference type="SMART" id="SM00906">
    <property type="entry name" value="Fungal_trans"/>
    <property type="match status" value="1"/>
</dbReference>
<comment type="subcellular location">
    <subcellularLocation>
        <location evidence="1">Nucleus</location>
    </subcellularLocation>
</comment>
<dbReference type="EMBL" id="JAFIMR010000008">
    <property type="protein sequence ID" value="KAI1875161.1"/>
    <property type="molecule type" value="Genomic_DNA"/>
</dbReference>
<dbReference type="OrthoDB" id="435881at2759"/>
<feature type="domain" description="Zn(2)-C6 fungal-type" evidence="5">
    <location>
        <begin position="27"/>
        <end position="56"/>
    </location>
</feature>
<dbReference type="CDD" id="cd12148">
    <property type="entry name" value="fungal_TF_MHR"/>
    <property type="match status" value="1"/>
</dbReference>
<feature type="region of interest" description="Disordered" evidence="4">
    <location>
        <begin position="108"/>
        <end position="144"/>
    </location>
</feature>
<evidence type="ECO:0000313" key="6">
    <source>
        <dbReference type="EMBL" id="KAI1875161.1"/>
    </source>
</evidence>
<dbReference type="Pfam" id="PF00172">
    <property type="entry name" value="Zn_clus"/>
    <property type="match status" value="1"/>
</dbReference>
<sequence>MDETTPESRPGTSPPDATGQTTKYKLSCTVCRSRKIKCDRVHPCSPCSRSGAECVFPERKRMQRPRKTRNSELLNRISRLESIVGNVSLATLKDIDVAELKGLTELKLRAEGKEGPQAGPSASENTDSSPGTSHTVENHEVKDEIHPSRYISSAFWSNLAGEVEGLKQALAQTSDSDSDADVDSASPDTASTHKQQTTATQGLLAGYTSPESAIPLVHPPSRHIQYMTETFFSRVDPIVKILHRPSALEMINADNSRLSAAQEALQFAIYFAAITCLSPSECVSQFGQDQMSLFKSYQLDVERSLAAADYLNSNDLECLQALVIYVACLRVHNDTRATWVLTALLLRLSQAHSLHRDGDGEQYPPFEAEMRRRLWWQVVVLDVRAAEDRGTQAMIDSELFNTRFPLNLNDRDFGPDSAGPLTERAGPTDMTFSLCTAHSSSIFLWVTHAQARFASSTPQQTEEEVIAKAQTLESTFVKSCDPTHYESSLAAGLVRLINLKLWLVMQYPIHPPSTGGPARRFPKVSSEAILQTAVSIMELHEHKHHHSVFATRFGWWGATYVQWHPLAVALAELCTQTTGPLAERAWKAVEIVYPKWGLTVADSKRGALWRPIRKLYKKAKAARAEALREEEQSRRKTDDAMQRLDMVAGDGVLGIGLGMDLGPQAQQVPSMAMDTSGLDAGGVLLDNATASAFGTGDNPMNLQGPMLSPSNLFSDTATGWPDLSFDMPMETPAEPMNWGVWNDFLNDTYADAGSRTGSSEDN</sequence>
<dbReference type="GO" id="GO:0005634">
    <property type="term" value="C:nucleus"/>
    <property type="evidence" value="ECO:0007669"/>
    <property type="project" value="UniProtKB-SubCell"/>
</dbReference>
<proteinExistence type="predicted"/>
<dbReference type="InterPro" id="IPR050613">
    <property type="entry name" value="Sec_Metabolite_Reg"/>
</dbReference>
<keyword evidence="7" id="KW-1185">Reference proteome</keyword>
<evidence type="ECO:0000313" key="7">
    <source>
        <dbReference type="Proteomes" id="UP000829685"/>
    </source>
</evidence>
<evidence type="ECO:0000256" key="2">
    <source>
        <dbReference type="ARBA" id="ARBA00022723"/>
    </source>
</evidence>
<dbReference type="GO" id="GO:0008270">
    <property type="term" value="F:zinc ion binding"/>
    <property type="evidence" value="ECO:0007669"/>
    <property type="project" value="InterPro"/>
</dbReference>
<dbReference type="PANTHER" id="PTHR31001">
    <property type="entry name" value="UNCHARACTERIZED TRANSCRIPTIONAL REGULATORY PROTEIN"/>
    <property type="match status" value="1"/>
</dbReference>
<dbReference type="SUPFAM" id="SSF57701">
    <property type="entry name" value="Zn2/Cys6 DNA-binding domain"/>
    <property type="match status" value="1"/>
</dbReference>
<comment type="caution">
    <text evidence="6">The sequence shown here is derived from an EMBL/GenBank/DDBJ whole genome shotgun (WGS) entry which is preliminary data.</text>
</comment>
<feature type="compositionally biased region" description="Polar residues" evidence="4">
    <location>
        <begin position="120"/>
        <end position="135"/>
    </location>
</feature>
<dbReference type="InterPro" id="IPR007219">
    <property type="entry name" value="XnlR_reg_dom"/>
</dbReference>
<feature type="region of interest" description="Disordered" evidence="4">
    <location>
        <begin position="170"/>
        <end position="199"/>
    </location>
</feature>
<name>A0A9P9WQG0_9PEZI</name>
<dbReference type="GO" id="GO:0003677">
    <property type="term" value="F:DNA binding"/>
    <property type="evidence" value="ECO:0007669"/>
    <property type="project" value="InterPro"/>
</dbReference>
<feature type="compositionally biased region" description="Low complexity" evidence="4">
    <location>
        <begin position="183"/>
        <end position="192"/>
    </location>
</feature>
<accession>A0A9P9WQG0</accession>
<dbReference type="Pfam" id="PF04082">
    <property type="entry name" value="Fungal_trans"/>
    <property type="match status" value="1"/>
</dbReference>
<dbReference type="InterPro" id="IPR001138">
    <property type="entry name" value="Zn2Cys6_DnaBD"/>
</dbReference>
<keyword evidence="2" id="KW-0479">Metal-binding</keyword>
<keyword evidence="3" id="KW-0539">Nucleus</keyword>
<protein>
    <recommendedName>
        <fullName evidence="5">Zn(2)-C6 fungal-type domain-containing protein</fullName>
    </recommendedName>
</protein>
<evidence type="ECO:0000259" key="5">
    <source>
        <dbReference type="PROSITE" id="PS50048"/>
    </source>
</evidence>
<dbReference type="Proteomes" id="UP000829685">
    <property type="component" value="Unassembled WGS sequence"/>
</dbReference>
<feature type="region of interest" description="Disordered" evidence="4">
    <location>
        <begin position="1"/>
        <end position="22"/>
    </location>
</feature>
<dbReference type="Gene3D" id="4.10.240.10">
    <property type="entry name" value="Zn(2)-C6 fungal-type DNA-binding domain"/>
    <property type="match status" value="1"/>
</dbReference>
<gene>
    <name evidence="6" type="ORF">JX265_004219</name>
</gene>